<evidence type="ECO:0000313" key="2">
    <source>
        <dbReference type="EMBL" id="RDH26771.1"/>
    </source>
</evidence>
<dbReference type="SUPFAM" id="SSF53474">
    <property type="entry name" value="alpha/beta-Hydrolases"/>
    <property type="match status" value="1"/>
</dbReference>
<gene>
    <name evidence="2" type="ORF">BDQ94DRAFT_186168</name>
</gene>
<dbReference type="Gene3D" id="3.40.50.1820">
    <property type="entry name" value="alpha/beta hydrolase"/>
    <property type="match status" value="1"/>
</dbReference>
<sequence length="418" mass="47323">MFHVNQYRLPCQHLREYSQAVSTTDEEVLHLSVKEYIPFDNQDPKPGDVTILAAHANGFTKELYEPLWDDLLQHLQKLGVSIRAIWIADAANQGASYVLNEQKLGNEPSWFDHSRDLLHMVNFFRDRMPRPIIGMGHSMGACQLVELSLIHPSLFSTLVLIEPAITRYYTLQDNWLAPAASAARRDCWKNKAEAVSKLRQIHLYQQWDSRVLDRFLQYGLRDLPTFVYPETPTAEGGVTLTTPKYQEVFSFLRQNFPSSKYPRPERWPNKATHPDYDPTANQIAPFYCPAPVMAFHKLPSLRPSVLYLLGHRSHSAAEEFAKDKLALTGTGVGGSGGSAFGKVKATMLDAGHLLPLERVNDTAAAAANWIVREMEDLNSLTDENKLRWDSLSGRQKQMFSQEFYKALESGPPKLIGKL</sequence>
<dbReference type="Pfam" id="PF12697">
    <property type="entry name" value="Abhydrolase_6"/>
    <property type="match status" value="1"/>
</dbReference>
<dbReference type="EMBL" id="KZ852118">
    <property type="protein sequence ID" value="RDH26771.1"/>
    <property type="molecule type" value="Genomic_DNA"/>
</dbReference>
<dbReference type="InterPro" id="IPR000073">
    <property type="entry name" value="AB_hydrolase_1"/>
</dbReference>
<dbReference type="InterPro" id="IPR029058">
    <property type="entry name" value="AB_hydrolase_fold"/>
</dbReference>
<feature type="domain" description="AB hydrolase-1" evidence="1">
    <location>
        <begin position="52"/>
        <end position="359"/>
    </location>
</feature>
<dbReference type="Proteomes" id="UP000253729">
    <property type="component" value="Unassembled WGS sequence"/>
</dbReference>
<evidence type="ECO:0000259" key="1">
    <source>
        <dbReference type="Pfam" id="PF12697"/>
    </source>
</evidence>
<keyword evidence="3" id="KW-1185">Reference proteome</keyword>
<accession>A0A3F3PIK6</accession>
<evidence type="ECO:0000313" key="3">
    <source>
        <dbReference type="Proteomes" id="UP000253729"/>
    </source>
</evidence>
<keyword evidence="2" id="KW-0378">Hydrolase</keyword>
<organism evidence="2 3">
    <name type="scientific">Aspergillus welwitschiae</name>
    <dbReference type="NCBI Taxonomy" id="1341132"/>
    <lineage>
        <taxon>Eukaryota</taxon>
        <taxon>Fungi</taxon>
        <taxon>Dikarya</taxon>
        <taxon>Ascomycota</taxon>
        <taxon>Pezizomycotina</taxon>
        <taxon>Eurotiomycetes</taxon>
        <taxon>Eurotiomycetidae</taxon>
        <taxon>Eurotiales</taxon>
        <taxon>Aspergillaceae</taxon>
        <taxon>Aspergillus</taxon>
        <taxon>Aspergillus subgen. Circumdati</taxon>
    </lineage>
</organism>
<reference evidence="2 3" key="1">
    <citation type="submission" date="2018-07" db="EMBL/GenBank/DDBJ databases">
        <title>The genomes of Aspergillus section Nigri reveals drivers in fungal speciation.</title>
        <authorList>
            <consortium name="DOE Joint Genome Institute"/>
            <person name="Vesth T.C."/>
            <person name="Nybo J."/>
            <person name="Theobald S."/>
            <person name="Brandl J."/>
            <person name="Frisvad J.C."/>
            <person name="Nielsen K.F."/>
            <person name="Lyhne E.K."/>
            <person name="Kogle M.E."/>
            <person name="Kuo A."/>
            <person name="Riley R."/>
            <person name="Clum A."/>
            <person name="Nolan M."/>
            <person name="Lipzen A."/>
            <person name="Salamov A."/>
            <person name="Henrissat B."/>
            <person name="Wiebenga A."/>
            <person name="De vries R.P."/>
            <person name="Grigoriev I.V."/>
            <person name="Mortensen U.H."/>
            <person name="Andersen M.R."/>
            <person name="Baker S.E."/>
        </authorList>
    </citation>
    <scope>NUCLEOTIDE SEQUENCE [LARGE SCALE GENOMIC DNA]</scope>
    <source>
        <strain evidence="2 3">CBS 139.54b</strain>
    </source>
</reference>
<dbReference type="GeneID" id="38143431"/>
<proteinExistence type="predicted"/>
<name>A0A3F3PIK6_9EURO</name>
<dbReference type="AlphaFoldDB" id="A0A3F3PIK6"/>
<dbReference type="GO" id="GO:0016787">
    <property type="term" value="F:hydrolase activity"/>
    <property type="evidence" value="ECO:0007669"/>
    <property type="project" value="UniProtKB-KW"/>
</dbReference>
<dbReference type="RefSeq" id="XP_026619793.1">
    <property type="nucleotide sequence ID" value="XM_026775075.1"/>
</dbReference>
<dbReference type="STRING" id="1341132.A0A3F3PIK6"/>
<protein>
    <submittedName>
        <fullName evidence="2">Alpha/beta hydrolase family-domain-containing protein</fullName>
    </submittedName>
</protein>